<reference evidence="2 3" key="1">
    <citation type="submission" date="2016-12" db="EMBL/GenBank/DDBJ databases">
        <title>Draft genome sequence of Fusarium oxysporum causing rot on Narcissus.</title>
        <authorList>
            <person name="Armitage A.D."/>
            <person name="Taylor A."/>
            <person name="Clarkson J.P."/>
            <person name="Harrison R.J."/>
            <person name="Jackson A.C."/>
        </authorList>
    </citation>
    <scope>NUCLEOTIDE SEQUENCE [LARGE SCALE GENOMIC DNA]</scope>
    <source>
        <strain evidence="2 3">N139</strain>
    </source>
</reference>
<evidence type="ECO:0000256" key="1">
    <source>
        <dbReference type="SAM" id="SignalP"/>
    </source>
</evidence>
<evidence type="ECO:0000313" key="3">
    <source>
        <dbReference type="Proteomes" id="UP000290540"/>
    </source>
</evidence>
<dbReference type="Proteomes" id="UP000290540">
    <property type="component" value="Unassembled WGS sequence"/>
</dbReference>
<comment type="caution">
    <text evidence="2">The sequence shown here is derived from an EMBL/GenBank/DDBJ whole genome shotgun (WGS) entry which is preliminary data.</text>
</comment>
<organism evidence="2 3">
    <name type="scientific">Fusarium oxysporum f. sp. narcissi</name>
    <dbReference type="NCBI Taxonomy" id="451672"/>
    <lineage>
        <taxon>Eukaryota</taxon>
        <taxon>Fungi</taxon>
        <taxon>Dikarya</taxon>
        <taxon>Ascomycota</taxon>
        <taxon>Pezizomycotina</taxon>
        <taxon>Sordariomycetes</taxon>
        <taxon>Hypocreomycetidae</taxon>
        <taxon>Hypocreales</taxon>
        <taxon>Nectriaceae</taxon>
        <taxon>Fusarium</taxon>
        <taxon>Fusarium oxysporum species complex</taxon>
    </lineage>
</organism>
<dbReference type="AlphaFoldDB" id="A0A4Q2UWK4"/>
<protein>
    <recommendedName>
        <fullName evidence="4">EGF-like domain-containing protein</fullName>
    </recommendedName>
</protein>
<feature type="chain" id="PRO_5020244835" description="EGF-like domain-containing protein" evidence="1">
    <location>
        <begin position="21"/>
        <end position="70"/>
    </location>
</feature>
<proteinExistence type="predicted"/>
<feature type="signal peptide" evidence="1">
    <location>
        <begin position="1"/>
        <end position="20"/>
    </location>
</feature>
<evidence type="ECO:0000313" key="2">
    <source>
        <dbReference type="EMBL" id="RYC76759.1"/>
    </source>
</evidence>
<accession>A0A4Q2UWK4</accession>
<dbReference type="EMBL" id="MQTW01003682">
    <property type="protein sequence ID" value="RYC76759.1"/>
    <property type="molecule type" value="Genomic_DNA"/>
</dbReference>
<evidence type="ECO:0008006" key="4">
    <source>
        <dbReference type="Google" id="ProtNLM"/>
    </source>
</evidence>
<keyword evidence="1" id="KW-0732">Signal</keyword>
<sequence length="70" mass="7584">MRLQLPFLIAITSMFGYAHAITKTCVSGQAVCTNDNGECLNIAQCKGFLGIRCTCPDDYPHVGCESTCNH</sequence>
<name>A0A4Q2UWK4_FUSOX</name>
<gene>
    <name evidence="2" type="ORF">BFJ63_vAg20364</name>
</gene>